<name>A0AAD4GKE5_BOLED</name>
<dbReference type="GO" id="GO:0005634">
    <property type="term" value="C:nucleus"/>
    <property type="evidence" value="ECO:0007669"/>
    <property type="project" value="UniProtKB-SubCell"/>
</dbReference>
<sequence length="1042" mass="114553">MDVVERSVRSWIATEKDAEVEKLVVGISSGSADFLDIVKALGEYLTSEEDDLRTKGVQMLSLVIERCPRDKLNRQAVRVLTTFYCSKLEDTETITPALRGLSHLVTFSSFSSLEVSDVLSSLFQQVKMKSLVQSTRSYVYSIVDVLINTYRDHLKNIGEQFLSGYAALASGEQDPRNLLVAFKIARVILTDFDISKHVETYFDITFCYYPIVFRPSPDDPYGINVDDLKDSLRACLSATPAFGSLGISLFLEKLAVVPSLTKRDVLQTMAVCFPVYGIDIAREFGRNVWNALKLEIFEPTDPLTEEMALGTLRAFVRVLASSSDGADDTIDTVLRAICTDSLGFVGEPDKTQAKAGIKVLRTLIDVPSKLGVDAINNAMETLIGLFHDPGEVSNRAAVITLLADLLSAFVVSVTPDPSTTTDVIIGMFIVGLKSSATRLPGIRGLSNLIRIPTLLTDSELGYIVFETGELAKKEPDEAEDATTDVLLLLASIALTAPHHLANQTLPSLFAMLPEQAPSRDAQTERAEYWRALRVLSKLCVQPTLFEILVIRLIAKLELLCSLSMAQEVSAGGTPRAEEIERSAAYAHALLVTLANTLSTKVSKTPPDPDVPKYVDQLLSHLFRLFLVAAVTSERRIMQDQRLLRAGARIVKLVVEALSIEQQQRFIDGVGAAFLHGQVKAVTGGDFPPLTEEFKPIHMLTAAQGDASTHQRETVILFAAAHIPIRKEVSVMKNPDVKGPSVLSAFLRDLVRWCDLSTCSTLQRGAASELFATLVNKHADDVSDFLDEMRTSYFPATLNDTRVPIEARRKAMDNWVSISRGLVVRSHPLALSFIDSLLTLLDDETVAWGAAHALGLLVADDGVLTKRNGAVQKILYVQKYFNVVLPKVMDGANKVDGTKRATAYLIALASLVYAVPKSLYATQISTLMPLLLRGLEVAHPEIRWQIIETFSNNVSAFSDDELLSTYASTLVVTVLKNCTVVDMPEHKVRVAALKCLALLPTAVRYDLLHPYKPRVLKDLAKALDDPKRAVRNEAVDARYKYSG</sequence>
<comment type="function">
    <text evidence="5">Key component of the cytosolic iron-sulfur protein assembly (CIA) complex, a multiprotein complex that mediates the incorporation of iron-sulfur cluster into apoproteins specifically involved in DNA metabolism and genomic integrity. In the CIA complex, MMS19 acts as an adapter between early-acting CIA components and a subset of cellular target iron-sulfur proteins.</text>
</comment>
<keyword evidence="3" id="KW-0677">Repeat</keyword>
<dbReference type="InterPro" id="IPR024687">
    <property type="entry name" value="MMS19_C"/>
</dbReference>
<reference evidence="8" key="1">
    <citation type="submission" date="2019-10" db="EMBL/GenBank/DDBJ databases">
        <authorList>
            <consortium name="DOE Joint Genome Institute"/>
            <person name="Kuo A."/>
            <person name="Miyauchi S."/>
            <person name="Kiss E."/>
            <person name="Drula E."/>
            <person name="Kohler A."/>
            <person name="Sanchez-Garcia M."/>
            <person name="Andreopoulos B."/>
            <person name="Barry K.W."/>
            <person name="Bonito G."/>
            <person name="Buee M."/>
            <person name="Carver A."/>
            <person name="Chen C."/>
            <person name="Cichocki N."/>
            <person name="Clum A."/>
            <person name="Culley D."/>
            <person name="Crous P.W."/>
            <person name="Fauchery L."/>
            <person name="Girlanda M."/>
            <person name="Hayes R."/>
            <person name="Keri Z."/>
            <person name="LaButti K."/>
            <person name="Lipzen A."/>
            <person name="Lombard V."/>
            <person name="Magnuson J."/>
            <person name="Maillard F."/>
            <person name="Morin E."/>
            <person name="Murat C."/>
            <person name="Nolan M."/>
            <person name="Ohm R."/>
            <person name="Pangilinan J."/>
            <person name="Pereira M."/>
            <person name="Perotto S."/>
            <person name="Peter M."/>
            <person name="Riley R."/>
            <person name="Sitrit Y."/>
            <person name="Stielow B."/>
            <person name="Szollosi G."/>
            <person name="Zifcakova L."/>
            <person name="Stursova M."/>
            <person name="Spatafora J.W."/>
            <person name="Tedersoo L."/>
            <person name="Vaario L.-M."/>
            <person name="Yamada A."/>
            <person name="Yan M."/>
            <person name="Wang P."/>
            <person name="Xu J."/>
            <person name="Bruns T."/>
            <person name="Baldrian P."/>
            <person name="Vilgalys R."/>
            <person name="Henrissat B."/>
            <person name="Grigoriev I.V."/>
            <person name="Hibbett D."/>
            <person name="Nagy L.G."/>
            <person name="Martin F.M."/>
        </authorList>
    </citation>
    <scope>NUCLEOTIDE SEQUENCE</scope>
    <source>
        <strain evidence="8">BED1</strain>
    </source>
</reference>
<dbReference type="InterPro" id="IPR039920">
    <property type="entry name" value="MMS19"/>
</dbReference>
<dbReference type="Proteomes" id="UP001194468">
    <property type="component" value="Unassembled WGS sequence"/>
</dbReference>
<evidence type="ECO:0000256" key="1">
    <source>
        <dbReference type="ARBA" id="ARBA00004123"/>
    </source>
</evidence>
<accession>A0AAD4GKE5</accession>
<dbReference type="Pfam" id="PF12460">
    <property type="entry name" value="MMS19_C"/>
    <property type="match status" value="1"/>
</dbReference>
<dbReference type="GO" id="GO:0051604">
    <property type="term" value="P:protein maturation"/>
    <property type="evidence" value="ECO:0007669"/>
    <property type="project" value="UniProtKB-UniRule"/>
</dbReference>
<evidence type="ECO:0000256" key="5">
    <source>
        <dbReference type="RuleBase" id="RU367072"/>
    </source>
</evidence>
<evidence type="ECO:0000256" key="4">
    <source>
        <dbReference type="ARBA" id="ARBA00023242"/>
    </source>
</evidence>
<feature type="domain" description="MMS19 N-terminal" evidence="7">
    <location>
        <begin position="38"/>
        <end position="297"/>
    </location>
</feature>
<keyword evidence="5" id="KW-0227">DNA damage</keyword>
<reference evidence="8" key="2">
    <citation type="journal article" date="2020" name="Nat. Commun.">
        <title>Large-scale genome sequencing of mycorrhizal fungi provides insights into the early evolution of symbiotic traits.</title>
        <authorList>
            <person name="Miyauchi S."/>
            <person name="Kiss E."/>
            <person name="Kuo A."/>
            <person name="Drula E."/>
            <person name="Kohler A."/>
            <person name="Sanchez-Garcia M."/>
            <person name="Morin E."/>
            <person name="Andreopoulos B."/>
            <person name="Barry K.W."/>
            <person name="Bonito G."/>
            <person name="Buee M."/>
            <person name="Carver A."/>
            <person name="Chen C."/>
            <person name="Cichocki N."/>
            <person name="Clum A."/>
            <person name="Culley D."/>
            <person name="Crous P.W."/>
            <person name="Fauchery L."/>
            <person name="Girlanda M."/>
            <person name="Hayes R.D."/>
            <person name="Keri Z."/>
            <person name="LaButti K."/>
            <person name="Lipzen A."/>
            <person name="Lombard V."/>
            <person name="Magnuson J."/>
            <person name="Maillard F."/>
            <person name="Murat C."/>
            <person name="Nolan M."/>
            <person name="Ohm R.A."/>
            <person name="Pangilinan J."/>
            <person name="Pereira M.F."/>
            <person name="Perotto S."/>
            <person name="Peter M."/>
            <person name="Pfister S."/>
            <person name="Riley R."/>
            <person name="Sitrit Y."/>
            <person name="Stielow J.B."/>
            <person name="Szollosi G."/>
            <person name="Zifcakova L."/>
            <person name="Stursova M."/>
            <person name="Spatafora J.W."/>
            <person name="Tedersoo L."/>
            <person name="Vaario L.M."/>
            <person name="Yamada A."/>
            <person name="Yan M."/>
            <person name="Wang P."/>
            <person name="Xu J."/>
            <person name="Bruns T."/>
            <person name="Baldrian P."/>
            <person name="Vilgalys R."/>
            <person name="Dunand C."/>
            <person name="Henrissat B."/>
            <person name="Grigoriev I.V."/>
            <person name="Hibbett D."/>
            <person name="Nagy L.G."/>
            <person name="Martin F.M."/>
        </authorList>
    </citation>
    <scope>NUCLEOTIDE SEQUENCE</scope>
    <source>
        <strain evidence="8">BED1</strain>
    </source>
</reference>
<evidence type="ECO:0000256" key="3">
    <source>
        <dbReference type="ARBA" id="ARBA00022737"/>
    </source>
</evidence>
<dbReference type="AlphaFoldDB" id="A0AAD4GKE5"/>
<proteinExistence type="inferred from homology"/>
<dbReference type="EMBL" id="WHUW01000003">
    <property type="protein sequence ID" value="KAF8449157.1"/>
    <property type="molecule type" value="Genomic_DNA"/>
</dbReference>
<dbReference type="InterPro" id="IPR011989">
    <property type="entry name" value="ARM-like"/>
</dbReference>
<dbReference type="GO" id="GO:0097361">
    <property type="term" value="C:cytosolic [4Fe-4S] assembly targeting complex"/>
    <property type="evidence" value="ECO:0007669"/>
    <property type="project" value="UniProtKB-UniRule"/>
</dbReference>
<keyword evidence="5" id="KW-0234">DNA repair</keyword>
<dbReference type="Pfam" id="PF14500">
    <property type="entry name" value="MMS19_N"/>
    <property type="match status" value="1"/>
</dbReference>
<evidence type="ECO:0000313" key="9">
    <source>
        <dbReference type="Proteomes" id="UP001194468"/>
    </source>
</evidence>
<keyword evidence="4 5" id="KW-0539">Nucleus</keyword>
<comment type="subcellular location">
    <subcellularLocation>
        <location evidence="1 5">Nucleus</location>
    </subcellularLocation>
</comment>
<comment type="caution">
    <text evidence="8">The sequence shown here is derived from an EMBL/GenBank/DDBJ whole genome shotgun (WGS) entry which is preliminary data.</text>
</comment>
<dbReference type="InterPro" id="IPR029240">
    <property type="entry name" value="MMS19_N"/>
</dbReference>
<gene>
    <name evidence="8" type="ORF">L210DRAFT_957481</name>
</gene>
<dbReference type="GO" id="GO:0006281">
    <property type="term" value="P:DNA repair"/>
    <property type="evidence" value="ECO:0007669"/>
    <property type="project" value="UniProtKB-UniRule"/>
</dbReference>
<dbReference type="Gene3D" id="1.25.10.10">
    <property type="entry name" value="Leucine-rich Repeat Variant"/>
    <property type="match status" value="1"/>
</dbReference>
<dbReference type="SUPFAM" id="SSF48371">
    <property type="entry name" value="ARM repeat"/>
    <property type="match status" value="1"/>
</dbReference>
<dbReference type="PANTHER" id="PTHR12891:SF0">
    <property type="entry name" value="MMS19 NUCLEOTIDE EXCISION REPAIR PROTEIN HOMOLOG"/>
    <property type="match status" value="1"/>
</dbReference>
<dbReference type="InterPro" id="IPR016024">
    <property type="entry name" value="ARM-type_fold"/>
</dbReference>
<keyword evidence="9" id="KW-1185">Reference proteome</keyword>
<feature type="domain" description="MMS19 C-terminal" evidence="6">
    <location>
        <begin position="532"/>
        <end position="999"/>
    </location>
</feature>
<dbReference type="GO" id="GO:0016226">
    <property type="term" value="P:iron-sulfur cluster assembly"/>
    <property type="evidence" value="ECO:0007669"/>
    <property type="project" value="UniProtKB-UniRule"/>
</dbReference>
<evidence type="ECO:0000313" key="8">
    <source>
        <dbReference type="EMBL" id="KAF8449157.1"/>
    </source>
</evidence>
<organism evidence="8 9">
    <name type="scientific">Boletus edulis BED1</name>
    <dbReference type="NCBI Taxonomy" id="1328754"/>
    <lineage>
        <taxon>Eukaryota</taxon>
        <taxon>Fungi</taxon>
        <taxon>Dikarya</taxon>
        <taxon>Basidiomycota</taxon>
        <taxon>Agaricomycotina</taxon>
        <taxon>Agaricomycetes</taxon>
        <taxon>Agaricomycetidae</taxon>
        <taxon>Boletales</taxon>
        <taxon>Boletineae</taxon>
        <taxon>Boletaceae</taxon>
        <taxon>Boletoideae</taxon>
        <taxon>Boletus</taxon>
    </lineage>
</organism>
<comment type="similarity">
    <text evidence="2 5">Belongs to the MET18/MMS19 family.</text>
</comment>
<evidence type="ECO:0000256" key="2">
    <source>
        <dbReference type="ARBA" id="ARBA00009340"/>
    </source>
</evidence>
<protein>
    <recommendedName>
        <fullName evidence="5">MMS19 nucleotide excision repair protein</fullName>
    </recommendedName>
</protein>
<evidence type="ECO:0000259" key="6">
    <source>
        <dbReference type="Pfam" id="PF12460"/>
    </source>
</evidence>
<dbReference type="PANTHER" id="PTHR12891">
    <property type="entry name" value="DNA REPAIR/TRANSCRIPTION PROTEIN MET18/MMS19"/>
    <property type="match status" value="1"/>
</dbReference>
<evidence type="ECO:0000259" key="7">
    <source>
        <dbReference type="Pfam" id="PF14500"/>
    </source>
</evidence>